<evidence type="ECO:0000256" key="1">
    <source>
        <dbReference type="ARBA" id="ARBA00093462"/>
    </source>
</evidence>
<keyword evidence="6" id="KW-1185">Reference proteome</keyword>
<dbReference type="Gene3D" id="1.10.10.630">
    <property type="entry name" value="DnaD domain-like"/>
    <property type="match status" value="1"/>
</dbReference>
<dbReference type="Proteomes" id="UP001164761">
    <property type="component" value="Chromosome"/>
</dbReference>
<evidence type="ECO:0000256" key="2">
    <source>
        <dbReference type="SAM" id="Coils"/>
    </source>
</evidence>
<proteinExistence type="inferred from homology"/>
<comment type="similarity">
    <text evidence="1">Belongs to the DnaB/DnaD family.</text>
</comment>
<dbReference type="NCBIfam" id="TIGR01446">
    <property type="entry name" value="DnaD_dom"/>
    <property type="match status" value="1"/>
</dbReference>
<dbReference type="InterPro" id="IPR006343">
    <property type="entry name" value="DnaB/C_C"/>
</dbReference>
<dbReference type="SUPFAM" id="SSF158499">
    <property type="entry name" value="DnaD domain-like"/>
    <property type="match status" value="1"/>
</dbReference>
<evidence type="ECO:0000256" key="3">
    <source>
        <dbReference type="SAM" id="MobiDB-lite"/>
    </source>
</evidence>
<organism evidence="5 6">
    <name type="scientific">Alicyclobacillus fastidiosus</name>
    <dbReference type="NCBI Taxonomy" id="392011"/>
    <lineage>
        <taxon>Bacteria</taxon>
        <taxon>Bacillati</taxon>
        <taxon>Bacillota</taxon>
        <taxon>Bacilli</taxon>
        <taxon>Bacillales</taxon>
        <taxon>Alicyclobacillaceae</taxon>
        <taxon>Alicyclobacillus</taxon>
    </lineage>
</organism>
<dbReference type="RefSeq" id="WP_268006683.1">
    <property type="nucleotide sequence ID" value="NZ_BSUT01000001.1"/>
</dbReference>
<feature type="coiled-coil region" evidence="2">
    <location>
        <begin position="124"/>
        <end position="151"/>
    </location>
</feature>
<sequence>MANRRMISKSISVSEQVNSMSTFASLLFTWMIAHADDFGRMPGSPAKVKALVMPMRPESVHEVEKAIQEMVEQDLITWYEVSGVRYIQFNTWERHQTGLHKRTKSAFPDPAEGSEQVTEVPGISRSTEENLTELEQNLTELKDKEQGALVLQSAIEEVAATAPAERKDSSSSLRQRYTDIELGQIARAYQAEGFGQITPMVREKLIAMLEDFDFEWVSEAFLEAVTHKATTLAYVQTVLNNWRKAGRITRGETKPVTRREARAPNEPDSRYGEFYKLFPKTVG</sequence>
<reference evidence="5" key="1">
    <citation type="submission" date="2022-08" db="EMBL/GenBank/DDBJ databases">
        <title>Alicyclobacillus fastidiosus DSM 17978, complete genome.</title>
        <authorList>
            <person name="Wang Q."/>
            <person name="Cai R."/>
            <person name="Wang Z."/>
        </authorList>
    </citation>
    <scope>NUCLEOTIDE SEQUENCE</scope>
    <source>
        <strain evidence="5">DSM 17978</strain>
    </source>
</reference>
<protein>
    <submittedName>
        <fullName evidence="5">DnaD domain protein</fullName>
    </submittedName>
</protein>
<gene>
    <name evidence="5" type="ORF">NZD89_05090</name>
</gene>
<feature type="domain" description="DnaB/C C-terminal" evidence="4">
    <location>
        <begin position="188"/>
        <end position="250"/>
    </location>
</feature>
<dbReference type="InterPro" id="IPR034829">
    <property type="entry name" value="DnaD-like_sf"/>
</dbReference>
<name>A0ABY6ZIS0_9BACL</name>
<evidence type="ECO:0000313" key="5">
    <source>
        <dbReference type="EMBL" id="WAH42808.1"/>
    </source>
</evidence>
<feature type="region of interest" description="Disordered" evidence="3">
    <location>
        <begin position="251"/>
        <end position="270"/>
    </location>
</feature>
<dbReference type="Pfam" id="PF07261">
    <property type="entry name" value="DnaB_2"/>
    <property type="match status" value="1"/>
</dbReference>
<feature type="region of interest" description="Disordered" evidence="3">
    <location>
        <begin position="103"/>
        <end position="123"/>
    </location>
</feature>
<keyword evidence="2" id="KW-0175">Coiled coil</keyword>
<evidence type="ECO:0000313" key="6">
    <source>
        <dbReference type="Proteomes" id="UP001164761"/>
    </source>
</evidence>
<dbReference type="EMBL" id="CP104067">
    <property type="protein sequence ID" value="WAH42808.1"/>
    <property type="molecule type" value="Genomic_DNA"/>
</dbReference>
<evidence type="ECO:0000259" key="4">
    <source>
        <dbReference type="Pfam" id="PF07261"/>
    </source>
</evidence>
<accession>A0ABY6ZIS0</accession>